<evidence type="ECO:0000256" key="1">
    <source>
        <dbReference type="SAM" id="MobiDB-lite"/>
    </source>
</evidence>
<evidence type="ECO:0000313" key="2">
    <source>
        <dbReference type="EMBL" id="KAG0275707.1"/>
    </source>
</evidence>
<evidence type="ECO:0000313" key="3">
    <source>
        <dbReference type="Proteomes" id="UP001194580"/>
    </source>
</evidence>
<accession>A0AAD4DE14</accession>
<protein>
    <submittedName>
        <fullName evidence="2">Uncharacterized protein</fullName>
    </submittedName>
</protein>
<organism evidence="2 3">
    <name type="scientific">Linnemannia exigua</name>
    <dbReference type="NCBI Taxonomy" id="604196"/>
    <lineage>
        <taxon>Eukaryota</taxon>
        <taxon>Fungi</taxon>
        <taxon>Fungi incertae sedis</taxon>
        <taxon>Mucoromycota</taxon>
        <taxon>Mortierellomycotina</taxon>
        <taxon>Mortierellomycetes</taxon>
        <taxon>Mortierellales</taxon>
        <taxon>Mortierellaceae</taxon>
        <taxon>Linnemannia</taxon>
    </lineage>
</organism>
<gene>
    <name evidence="2" type="ORF">BGZ95_008472</name>
</gene>
<feature type="region of interest" description="Disordered" evidence="1">
    <location>
        <begin position="164"/>
        <end position="183"/>
    </location>
</feature>
<sequence length="183" mass="20550">SWRKHNAPIACSEDRDYSEVYVADEPGENICDKYDTESDGIPPIDCSDQDMISVISSMVQSEEDAYEFSNSMVSEVDQWDCREEAATSFWALAESDEEDFCYVDDHVTPHSSYAIIWFASQSDSKLFQQHINNQQTGSRSNAPRSSSTESLFSGKEMSDLIHAHPQEKIAKPPSRATTGPFCL</sequence>
<comment type="caution">
    <text evidence="2">The sequence shown here is derived from an EMBL/GenBank/DDBJ whole genome shotgun (WGS) entry which is preliminary data.</text>
</comment>
<dbReference type="EMBL" id="JAAAIL010000447">
    <property type="protein sequence ID" value="KAG0275707.1"/>
    <property type="molecule type" value="Genomic_DNA"/>
</dbReference>
<name>A0AAD4DE14_9FUNG</name>
<proteinExistence type="predicted"/>
<dbReference type="AlphaFoldDB" id="A0AAD4DE14"/>
<dbReference type="Proteomes" id="UP001194580">
    <property type="component" value="Unassembled WGS sequence"/>
</dbReference>
<reference evidence="2" key="1">
    <citation type="journal article" date="2020" name="Fungal Divers.">
        <title>Resolving the Mortierellaceae phylogeny through synthesis of multi-gene phylogenetics and phylogenomics.</title>
        <authorList>
            <person name="Vandepol N."/>
            <person name="Liber J."/>
            <person name="Desiro A."/>
            <person name="Na H."/>
            <person name="Kennedy M."/>
            <person name="Barry K."/>
            <person name="Grigoriev I.V."/>
            <person name="Miller A.N."/>
            <person name="O'Donnell K."/>
            <person name="Stajich J.E."/>
            <person name="Bonito G."/>
        </authorList>
    </citation>
    <scope>NUCLEOTIDE SEQUENCE</scope>
    <source>
        <strain evidence="2">NRRL 28262</strain>
    </source>
</reference>
<feature type="non-terminal residue" evidence="2">
    <location>
        <position position="1"/>
    </location>
</feature>
<keyword evidence="3" id="KW-1185">Reference proteome</keyword>